<name>A0ACC4E3L2_PURLI</name>
<reference evidence="1" key="1">
    <citation type="submission" date="2024-12" db="EMBL/GenBank/DDBJ databases">
        <title>Comparative genomics and development of molecular markers within Purpureocillium lilacinum and among Purpureocillium species.</title>
        <authorList>
            <person name="Yeh Z.-Y."/>
            <person name="Ni N.-T."/>
            <person name="Lo P.-H."/>
            <person name="Mushyakhwo K."/>
            <person name="Lin C.-F."/>
            <person name="Nai Y.-S."/>
        </authorList>
    </citation>
    <scope>NUCLEOTIDE SEQUENCE</scope>
    <source>
        <strain evidence="1">NCHU-NPUST-175</strain>
    </source>
</reference>
<protein>
    <submittedName>
        <fullName evidence="1">Uncharacterized protein</fullName>
    </submittedName>
</protein>
<evidence type="ECO:0000313" key="1">
    <source>
        <dbReference type="EMBL" id="KAL3962339.1"/>
    </source>
</evidence>
<accession>A0ACC4E3L2</accession>
<gene>
    <name evidence="1" type="ORF">ACCO45_003862</name>
</gene>
<proteinExistence type="predicted"/>
<comment type="caution">
    <text evidence="1">The sequence shown here is derived from an EMBL/GenBank/DDBJ whole genome shotgun (WGS) entry which is preliminary data.</text>
</comment>
<organism evidence="1 2">
    <name type="scientific">Purpureocillium lilacinum</name>
    <name type="common">Paecilomyces lilacinus</name>
    <dbReference type="NCBI Taxonomy" id="33203"/>
    <lineage>
        <taxon>Eukaryota</taxon>
        <taxon>Fungi</taxon>
        <taxon>Dikarya</taxon>
        <taxon>Ascomycota</taxon>
        <taxon>Pezizomycotina</taxon>
        <taxon>Sordariomycetes</taxon>
        <taxon>Hypocreomycetidae</taxon>
        <taxon>Hypocreales</taxon>
        <taxon>Ophiocordycipitaceae</taxon>
        <taxon>Purpureocillium</taxon>
    </lineage>
</organism>
<evidence type="ECO:0000313" key="2">
    <source>
        <dbReference type="Proteomes" id="UP001638806"/>
    </source>
</evidence>
<dbReference type="Proteomes" id="UP001638806">
    <property type="component" value="Unassembled WGS sequence"/>
</dbReference>
<dbReference type="EMBL" id="JBGNUJ010000003">
    <property type="protein sequence ID" value="KAL3962339.1"/>
    <property type="molecule type" value="Genomic_DNA"/>
</dbReference>
<sequence>MSPRHSKDSATGSEQRIPSKDMPPLPTNFLPVFFRNQFRTTIELPTAEAYPDVHGKCALVTGANTGLGFESAAQLLSLGLSRLVMAVRSLEKGEVAASKLRAANPSATIDVWQLDMESYESIQSFVHKCESLPRIDVAILNAGISPMHFATVPATGHERTMQVNHMSTVLLALLLLPVLKGKSSGAPPRLTVVNSVMAHLCSFPNRDERPLLASFDDTSVTPFNSSERYGVSKLLCQLALVRLADMVDPEAITINMVDPGLTKGTGLSRDATGIVRLLAGAFLSICGRPVARGAATYVDAALRHGTESHGCFLMNCEVAGVVRAGLDGNHGRAQVRWGRAGNRLGSKTEMKTMIKETPSRDELIKSSVM</sequence>
<keyword evidence="2" id="KW-1185">Reference proteome</keyword>